<sequence length="96" mass="9938">MGLPVLKRAAESLASFEVSSAPSPELMAAFAQIQELNIASKTPIPELRSTAGLFCLGVKPRGSRCSGGGGASSVSVRFRKREESTTGHQASAVMCA</sequence>
<dbReference type="AlphaFoldDB" id="A0AAV2KA09"/>
<dbReference type="EMBL" id="OZ035838">
    <property type="protein sequence ID" value="CAL1584427.1"/>
    <property type="molecule type" value="Genomic_DNA"/>
</dbReference>
<name>A0AAV2KA09_KNICA</name>
<keyword evidence="3" id="KW-1185">Reference proteome</keyword>
<evidence type="ECO:0000256" key="1">
    <source>
        <dbReference type="SAM" id="MobiDB-lite"/>
    </source>
</evidence>
<dbReference type="Proteomes" id="UP001497482">
    <property type="component" value="Chromosome 16"/>
</dbReference>
<organism evidence="2 3">
    <name type="scientific">Knipowitschia caucasica</name>
    <name type="common">Caucasian dwarf goby</name>
    <name type="synonym">Pomatoschistus caucasicus</name>
    <dbReference type="NCBI Taxonomy" id="637954"/>
    <lineage>
        <taxon>Eukaryota</taxon>
        <taxon>Metazoa</taxon>
        <taxon>Chordata</taxon>
        <taxon>Craniata</taxon>
        <taxon>Vertebrata</taxon>
        <taxon>Euteleostomi</taxon>
        <taxon>Actinopterygii</taxon>
        <taxon>Neopterygii</taxon>
        <taxon>Teleostei</taxon>
        <taxon>Neoteleostei</taxon>
        <taxon>Acanthomorphata</taxon>
        <taxon>Gobiaria</taxon>
        <taxon>Gobiiformes</taxon>
        <taxon>Gobioidei</taxon>
        <taxon>Gobiidae</taxon>
        <taxon>Gobiinae</taxon>
        <taxon>Knipowitschia</taxon>
    </lineage>
</organism>
<proteinExistence type="predicted"/>
<protein>
    <submittedName>
        <fullName evidence="2">Uncharacterized protein</fullName>
    </submittedName>
</protein>
<reference evidence="2 3" key="1">
    <citation type="submission" date="2024-04" db="EMBL/GenBank/DDBJ databases">
        <authorList>
            <person name="Waldvogel A.-M."/>
            <person name="Schoenle A."/>
        </authorList>
    </citation>
    <scope>NUCLEOTIDE SEQUENCE [LARGE SCALE GENOMIC DNA]</scope>
</reference>
<evidence type="ECO:0000313" key="3">
    <source>
        <dbReference type="Proteomes" id="UP001497482"/>
    </source>
</evidence>
<gene>
    <name evidence="2" type="ORF">KC01_LOCUS14776</name>
</gene>
<evidence type="ECO:0000313" key="2">
    <source>
        <dbReference type="EMBL" id="CAL1584427.1"/>
    </source>
</evidence>
<feature type="region of interest" description="Disordered" evidence="1">
    <location>
        <begin position="63"/>
        <end position="96"/>
    </location>
</feature>
<accession>A0AAV2KA09</accession>